<evidence type="ECO:0000313" key="11">
    <source>
        <dbReference type="Proteomes" id="UP000886722"/>
    </source>
</evidence>
<evidence type="ECO:0000259" key="9">
    <source>
        <dbReference type="Pfam" id="PF04613"/>
    </source>
</evidence>
<dbReference type="Pfam" id="PF00132">
    <property type="entry name" value="Hexapep"/>
    <property type="match status" value="1"/>
</dbReference>
<keyword evidence="2 7" id="KW-0441">Lipid A biosynthesis</keyword>
<keyword evidence="8" id="KW-0175">Coiled coil</keyword>
<dbReference type="NCBIfam" id="TIGR01853">
    <property type="entry name" value="lipid_A_lpxD"/>
    <property type="match status" value="1"/>
</dbReference>
<feature type="coiled-coil region" evidence="8">
    <location>
        <begin position="316"/>
        <end position="343"/>
    </location>
</feature>
<comment type="caution">
    <text evidence="10">The sequence shown here is derived from an EMBL/GenBank/DDBJ whole genome shotgun (WGS) entry which is preliminary data.</text>
</comment>
<dbReference type="GO" id="GO:0103118">
    <property type="term" value="F:UDP-3-O-[(3R)-3-hydroxyacyl]-glucosamine N-acyltransferase activity"/>
    <property type="evidence" value="ECO:0007669"/>
    <property type="project" value="UniProtKB-EC"/>
</dbReference>
<keyword evidence="6 7" id="KW-0012">Acyltransferase</keyword>
<comment type="subunit">
    <text evidence="7">Homotrimer.</text>
</comment>
<comment type="similarity">
    <text evidence="7">Belongs to the transferase hexapeptide repeat family. LpxD subfamily.</text>
</comment>
<proteinExistence type="inferred from homology"/>
<dbReference type="InterPro" id="IPR020573">
    <property type="entry name" value="UDP_GlcNAc_AcTrfase_non-rep"/>
</dbReference>
<keyword evidence="4 7" id="KW-0677">Repeat</keyword>
<evidence type="ECO:0000313" key="10">
    <source>
        <dbReference type="EMBL" id="HIT40036.1"/>
    </source>
</evidence>
<dbReference type="NCBIfam" id="NF002060">
    <property type="entry name" value="PRK00892.1"/>
    <property type="match status" value="1"/>
</dbReference>
<name>A0A9D1GFY1_9BACT</name>
<keyword evidence="1 7" id="KW-0444">Lipid biosynthesis</keyword>
<keyword evidence="5 7" id="KW-0443">Lipid metabolism</keyword>
<protein>
    <recommendedName>
        <fullName evidence="7">UDP-3-O-acylglucosamine N-acyltransferase</fullName>
        <ecNumber evidence="7">2.3.1.191</ecNumber>
    </recommendedName>
</protein>
<dbReference type="InterPro" id="IPR001451">
    <property type="entry name" value="Hexapep"/>
</dbReference>
<evidence type="ECO:0000256" key="8">
    <source>
        <dbReference type="SAM" id="Coils"/>
    </source>
</evidence>
<comment type="pathway">
    <text evidence="7">Bacterial outer membrane biogenesis; LPS lipid A biosynthesis.</text>
</comment>
<evidence type="ECO:0000256" key="7">
    <source>
        <dbReference type="HAMAP-Rule" id="MF_00523"/>
    </source>
</evidence>
<dbReference type="SUPFAM" id="SSF51161">
    <property type="entry name" value="Trimeric LpxA-like enzymes"/>
    <property type="match status" value="1"/>
</dbReference>
<sequence>MEFSAKDIAHFLNGKIIGDENVKVNNLSKIEEGKAGTLTFLANPKYTPYIYTTQASIVLVNKGFVPENEIKATLIEVDDAYSCLAMLLNMVNQARPEKKGIEDGAHVAASAVLPESIYIGAFAYIGENAVLGEGCKIYPQAYIGDNVKIGTGTIIYPGVKIYHDCVIGNNCIVHAGTVIGADGFGFAPHNGSYVKIAQIGNVILEDHVEIGANTTIDRATMGSTVIRQGVKLDNLIQVAHNVEIGENTVMAAQCGIAGSTKIGSHCMMGGQVGIAGHITIGDHVNIGAQSGIPNHVDSDCNLLGTPAMPARDYARASVLIRKLPELNQTVRQLQKEIETLKRKLGE</sequence>
<feature type="domain" description="UDP-3-O-[3-hydroxymyristoyl] glucosamine N-acyltransferase non-repeat region" evidence="9">
    <location>
        <begin position="21"/>
        <end position="89"/>
    </location>
</feature>
<feature type="active site" description="Proton acceptor" evidence="7">
    <location>
        <position position="240"/>
    </location>
</feature>
<dbReference type="PANTHER" id="PTHR43378:SF2">
    <property type="entry name" value="UDP-3-O-ACYLGLUCOSAMINE N-ACYLTRANSFERASE 1, MITOCHONDRIAL-RELATED"/>
    <property type="match status" value="1"/>
</dbReference>
<dbReference type="Gene3D" id="3.40.1390.10">
    <property type="entry name" value="MurE/MurF, N-terminal domain"/>
    <property type="match status" value="1"/>
</dbReference>
<dbReference type="GO" id="GO:0016020">
    <property type="term" value="C:membrane"/>
    <property type="evidence" value="ECO:0007669"/>
    <property type="project" value="GOC"/>
</dbReference>
<evidence type="ECO:0000256" key="1">
    <source>
        <dbReference type="ARBA" id="ARBA00022516"/>
    </source>
</evidence>
<evidence type="ECO:0000256" key="4">
    <source>
        <dbReference type="ARBA" id="ARBA00022737"/>
    </source>
</evidence>
<evidence type="ECO:0000256" key="5">
    <source>
        <dbReference type="ARBA" id="ARBA00023098"/>
    </source>
</evidence>
<keyword evidence="3 7" id="KW-0808">Transferase</keyword>
<dbReference type="EMBL" id="DVKT01000062">
    <property type="protein sequence ID" value="HIT40036.1"/>
    <property type="molecule type" value="Genomic_DNA"/>
</dbReference>
<evidence type="ECO:0000256" key="6">
    <source>
        <dbReference type="ARBA" id="ARBA00023315"/>
    </source>
</evidence>
<dbReference type="GO" id="GO:0009245">
    <property type="term" value="P:lipid A biosynthetic process"/>
    <property type="evidence" value="ECO:0007669"/>
    <property type="project" value="UniProtKB-UniRule"/>
</dbReference>
<dbReference type="GO" id="GO:0016410">
    <property type="term" value="F:N-acyltransferase activity"/>
    <property type="evidence" value="ECO:0007669"/>
    <property type="project" value="InterPro"/>
</dbReference>
<gene>
    <name evidence="7 10" type="primary">lpxD</name>
    <name evidence="10" type="ORF">IAD06_08395</name>
</gene>
<evidence type="ECO:0000256" key="2">
    <source>
        <dbReference type="ARBA" id="ARBA00022556"/>
    </source>
</evidence>
<dbReference type="Proteomes" id="UP000886722">
    <property type="component" value="Unassembled WGS sequence"/>
</dbReference>
<dbReference type="CDD" id="cd03352">
    <property type="entry name" value="LbH_LpxD"/>
    <property type="match status" value="1"/>
</dbReference>
<dbReference type="InterPro" id="IPR011004">
    <property type="entry name" value="Trimer_LpxA-like_sf"/>
</dbReference>
<dbReference type="Pfam" id="PF04613">
    <property type="entry name" value="LpxD"/>
    <property type="match status" value="1"/>
</dbReference>
<evidence type="ECO:0000256" key="3">
    <source>
        <dbReference type="ARBA" id="ARBA00022679"/>
    </source>
</evidence>
<reference evidence="10" key="1">
    <citation type="submission" date="2020-10" db="EMBL/GenBank/DDBJ databases">
        <authorList>
            <person name="Gilroy R."/>
        </authorList>
    </citation>
    <scope>NUCLEOTIDE SEQUENCE</scope>
    <source>
        <strain evidence="10">21143</strain>
    </source>
</reference>
<dbReference type="InterPro" id="IPR007691">
    <property type="entry name" value="LpxD"/>
</dbReference>
<dbReference type="EC" id="2.3.1.191" evidence="7"/>
<dbReference type="HAMAP" id="MF_00523">
    <property type="entry name" value="LpxD"/>
    <property type="match status" value="1"/>
</dbReference>
<accession>A0A9D1GFY1</accession>
<comment type="function">
    <text evidence="7">Catalyzes the N-acylation of UDP-3-O-acylglucosamine using 3-hydroxyacyl-ACP as the acyl donor. Is involved in the biosynthesis of lipid A, a phosphorylated glycolipid that anchors the lipopolysaccharide to the outer membrane of the cell.</text>
</comment>
<dbReference type="Pfam" id="PF14602">
    <property type="entry name" value="Hexapep_2"/>
    <property type="match status" value="1"/>
</dbReference>
<dbReference type="PANTHER" id="PTHR43378">
    <property type="entry name" value="UDP-3-O-ACYLGLUCOSAMINE N-ACYLTRANSFERASE"/>
    <property type="match status" value="1"/>
</dbReference>
<organism evidence="10 11">
    <name type="scientific">Candidatus Caccoplasma intestinavium</name>
    <dbReference type="NCBI Taxonomy" id="2840716"/>
    <lineage>
        <taxon>Bacteria</taxon>
        <taxon>Pseudomonadati</taxon>
        <taxon>Bacteroidota</taxon>
        <taxon>Bacteroidia</taxon>
        <taxon>Bacteroidales</taxon>
        <taxon>Bacteroidaceae</taxon>
        <taxon>Bacteroidaceae incertae sedis</taxon>
        <taxon>Candidatus Caccoplasma</taxon>
    </lineage>
</organism>
<reference evidence="10" key="2">
    <citation type="journal article" date="2021" name="PeerJ">
        <title>Extensive microbial diversity within the chicken gut microbiome revealed by metagenomics and culture.</title>
        <authorList>
            <person name="Gilroy R."/>
            <person name="Ravi A."/>
            <person name="Getino M."/>
            <person name="Pursley I."/>
            <person name="Horton D.L."/>
            <person name="Alikhan N.F."/>
            <person name="Baker D."/>
            <person name="Gharbi K."/>
            <person name="Hall N."/>
            <person name="Watson M."/>
            <person name="Adriaenssens E.M."/>
            <person name="Foster-Nyarko E."/>
            <person name="Jarju S."/>
            <person name="Secka A."/>
            <person name="Antonio M."/>
            <person name="Oren A."/>
            <person name="Chaudhuri R.R."/>
            <person name="La Ragione R."/>
            <person name="Hildebrand F."/>
            <person name="Pallen M.J."/>
        </authorList>
    </citation>
    <scope>NUCLEOTIDE SEQUENCE</scope>
    <source>
        <strain evidence="10">21143</strain>
    </source>
</reference>
<dbReference type="Gene3D" id="2.160.10.10">
    <property type="entry name" value="Hexapeptide repeat proteins"/>
    <property type="match status" value="1"/>
</dbReference>
<dbReference type="AlphaFoldDB" id="A0A9D1GFY1"/>
<comment type="catalytic activity">
    <reaction evidence="7">
        <text>a UDP-3-O-[(3R)-3-hydroxyacyl]-alpha-D-glucosamine + a (3R)-hydroxyacyl-[ACP] = a UDP-2-N,3-O-bis[(3R)-3-hydroxyacyl]-alpha-D-glucosamine + holo-[ACP] + H(+)</text>
        <dbReference type="Rhea" id="RHEA:53836"/>
        <dbReference type="Rhea" id="RHEA-COMP:9685"/>
        <dbReference type="Rhea" id="RHEA-COMP:9945"/>
        <dbReference type="ChEBI" id="CHEBI:15378"/>
        <dbReference type="ChEBI" id="CHEBI:64479"/>
        <dbReference type="ChEBI" id="CHEBI:78827"/>
        <dbReference type="ChEBI" id="CHEBI:137740"/>
        <dbReference type="ChEBI" id="CHEBI:137748"/>
        <dbReference type="EC" id="2.3.1.191"/>
    </reaction>
</comment>